<feature type="transmembrane region" description="Helical" evidence="6">
    <location>
        <begin position="221"/>
        <end position="238"/>
    </location>
</feature>
<reference evidence="9" key="1">
    <citation type="journal article" date="2019" name="Int. J. Syst. Evol. Microbiol.">
        <title>The Global Catalogue of Microorganisms (GCM) 10K type strain sequencing project: providing services to taxonomists for standard genome sequencing and annotation.</title>
        <authorList>
            <consortium name="The Broad Institute Genomics Platform"/>
            <consortium name="The Broad Institute Genome Sequencing Center for Infectious Disease"/>
            <person name="Wu L."/>
            <person name="Ma J."/>
        </authorList>
    </citation>
    <scope>NUCLEOTIDE SEQUENCE [LARGE SCALE GENOMIC DNA]</scope>
    <source>
        <strain evidence="9">JCM 17217</strain>
    </source>
</reference>
<keyword evidence="9" id="KW-1185">Reference proteome</keyword>
<evidence type="ECO:0000256" key="5">
    <source>
        <dbReference type="ARBA" id="ARBA00023136"/>
    </source>
</evidence>
<feature type="domain" description="SSD" evidence="7">
    <location>
        <begin position="641"/>
        <end position="767"/>
    </location>
</feature>
<evidence type="ECO:0000256" key="1">
    <source>
        <dbReference type="ARBA" id="ARBA00004651"/>
    </source>
</evidence>
<comment type="caution">
    <text evidence="8">The sequence shown here is derived from an EMBL/GenBank/DDBJ whole genome shotgun (WGS) entry which is preliminary data.</text>
</comment>
<feature type="transmembrane region" description="Helical" evidence="6">
    <location>
        <begin position="347"/>
        <end position="371"/>
    </location>
</feature>
<dbReference type="PROSITE" id="PS50156">
    <property type="entry name" value="SSD"/>
    <property type="match status" value="2"/>
</dbReference>
<name>A0ABP7P249_9BACT</name>
<feature type="domain" description="SSD" evidence="7">
    <location>
        <begin position="248"/>
        <end position="370"/>
    </location>
</feature>
<gene>
    <name evidence="8" type="ORF">GCM10022407_01810</name>
</gene>
<keyword evidence="3 6" id="KW-0812">Transmembrane</keyword>
<accession>A0ABP7P249</accession>
<feature type="transmembrane region" description="Helical" evidence="6">
    <location>
        <begin position="274"/>
        <end position="292"/>
    </location>
</feature>
<evidence type="ECO:0000313" key="9">
    <source>
        <dbReference type="Proteomes" id="UP001501556"/>
    </source>
</evidence>
<dbReference type="PANTHER" id="PTHR33406:SF12">
    <property type="entry name" value="BLR2997 PROTEIN"/>
    <property type="match status" value="1"/>
</dbReference>
<evidence type="ECO:0000259" key="7">
    <source>
        <dbReference type="PROSITE" id="PS50156"/>
    </source>
</evidence>
<feature type="transmembrane region" description="Helical" evidence="6">
    <location>
        <begin position="619"/>
        <end position="637"/>
    </location>
</feature>
<dbReference type="Proteomes" id="UP001501556">
    <property type="component" value="Unassembled WGS sequence"/>
</dbReference>
<comment type="subcellular location">
    <subcellularLocation>
        <location evidence="1">Cell membrane</location>
        <topology evidence="1">Multi-pass membrane protein</topology>
    </subcellularLocation>
</comment>
<sequence length="815" mass="90349">MWEKLALFIIRFRLSLIAVLAVITVFMAWKAKDVEMTYDFAQVVSEKDPDMVYFKQFKQRFGEDGNVLVIGLQDSSVYKLGNFNEFRLLTDTLAKIEGVNGVLSVSKLLNISKDTANNSFKTAPIFRNPPRSQKELDSLMRVVNNVEFYKGQLISPTTGATLLALTMDPKYLNSSKRQAVMNNILGFAGQFEKKTGIKLHYAGLPYVRSTMTTKVAGEMKFFTILAMIVTGITLLVFFRTWSAVVFPLIVVGVTVIWCIGSIVLLGFKINLLTGLIPSIIIVIGIPNCTYLLSRYHYDYRKSGNQMLAMTRVIRKIGLVTLMNNTTTAVGFIVFAFTDIAILYQFGLVATVNIFAAFIISFILIPAVFTYLPPPTPKQLEHLDAAPLTKLLEFFDHLVLDRRPTVYITALVLVAGAAIGISRIESVSYMVDDLPKKSSVNSDLAFFESHFNGVMPLEFEVDTHKKRGLLKLKNLEKIDQFEKYLRTQPELSPPVSLVTFLKASTQAFYNGDPKFFRLPDNSEKNFILSALANSKGNATGAGMNSKLLRSFADSTGQKARISLKIADIGSQNLDTLMNTKIIPEMNRIFKGTGMDIRPTGTTIIFTKGNEYVIHTLRDSLFMAFGLVGLVVLILFRSFKTVLFALIPNAVTLILTAGIMGYFNIALKPSTALIFVIALGIDGDNSIHLLAKFRQEMALNGGRVREAVSVTLSEAGTSMIYTSIVLFVGFSIFAFSEFGGTKALGLLMSASLLITNFSNLILLPSLLVTFEHGKGGDMDTNALIRHYDESYHEADDDADLNLKQMHKAADYSGDYTI</sequence>
<organism evidence="8 9">
    <name type="scientific">Hymenobacter antarcticus</name>
    <dbReference type="NCBI Taxonomy" id="486270"/>
    <lineage>
        <taxon>Bacteria</taxon>
        <taxon>Pseudomonadati</taxon>
        <taxon>Bacteroidota</taxon>
        <taxon>Cytophagia</taxon>
        <taxon>Cytophagales</taxon>
        <taxon>Hymenobacteraceae</taxon>
        <taxon>Hymenobacter</taxon>
    </lineage>
</organism>
<dbReference type="PANTHER" id="PTHR33406">
    <property type="entry name" value="MEMBRANE PROTEIN MJ1562-RELATED"/>
    <property type="match status" value="1"/>
</dbReference>
<feature type="transmembrane region" description="Helical" evidence="6">
    <location>
        <begin position="716"/>
        <end position="734"/>
    </location>
</feature>
<feature type="transmembrane region" description="Helical" evidence="6">
    <location>
        <begin position="403"/>
        <end position="420"/>
    </location>
</feature>
<keyword evidence="5 6" id="KW-0472">Membrane</keyword>
<evidence type="ECO:0000256" key="3">
    <source>
        <dbReference type="ARBA" id="ARBA00022692"/>
    </source>
</evidence>
<evidence type="ECO:0000313" key="8">
    <source>
        <dbReference type="EMBL" id="GAA3958114.1"/>
    </source>
</evidence>
<dbReference type="Gene3D" id="1.20.1640.10">
    <property type="entry name" value="Multidrug efflux transporter AcrB transmembrane domain"/>
    <property type="match status" value="2"/>
</dbReference>
<feature type="transmembrane region" description="Helical" evidence="6">
    <location>
        <begin position="244"/>
        <end position="267"/>
    </location>
</feature>
<evidence type="ECO:0000256" key="6">
    <source>
        <dbReference type="SAM" id="Phobius"/>
    </source>
</evidence>
<feature type="transmembrane region" description="Helical" evidence="6">
    <location>
        <begin position="741"/>
        <end position="766"/>
    </location>
</feature>
<dbReference type="Pfam" id="PF03176">
    <property type="entry name" value="MMPL"/>
    <property type="match status" value="2"/>
</dbReference>
<keyword evidence="2" id="KW-1003">Cell membrane</keyword>
<evidence type="ECO:0000256" key="4">
    <source>
        <dbReference type="ARBA" id="ARBA00022989"/>
    </source>
</evidence>
<dbReference type="InterPro" id="IPR004869">
    <property type="entry name" value="MMPL_dom"/>
</dbReference>
<feature type="transmembrane region" description="Helical" evidence="6">
    <location>
        <begin position="643"/>
        <end position="663"/>
    </location>
</feature>
<protein>
    <submittedName>
        <fullName evidence="8">MMPL family transporter</fullName>
    </submittedName>
</protein>
<feature type="transmembrane region" description="Helical" evidence="6">
    <location>
        <begin position="6"/>
        <end position="29"/>
    </location>
</feature>
<dbReference type="SUPFAM" id="SSF82866">
    <property type="entry name" value="Multidrug efflux transporter AcrB transmembrane domain"/>
    <property type="match status" value="2"/>
</dbReference>
<dbReference type="RefSeq" id="WP_345119964.1">
    <property type="nucleotide sequence ID" value="NZ_BAABDI010000001.1"/>
</dbReference>
<evidence type="ECO:0000256" key="2">
    <source>
        <dbReference type="ARBA" id="ARBA00022475"/>
    </source>
</evidence>
<dbReference type="EMBL" id="BAABDI010000001">
    <property type="protein sequence ID" value="GAA3958114.1"/>
    <property type="molecule type" value="Genomic_DNA"/>
</dbReference>
<dbReference type="InterPro" id="IPR050545">
    <property type="entry name" value="Mycobact_MmpL"/>
</dbReference>
<proteinExistence type="predicted"/>
<keyword evidence="4 6" id="KW-1133">Transmembrane helix</keyword>
<feature type="transmembrane region" description="Helical" evidence="6">
    <location>
        <begin position="312"/>
        <end position="335"/>
    </location>
</feature>
<dbReference type="InterPro" id="IPR000731">
    <property type="entry name" value="SSD"/>
</dbReference>